<evidence type="ECO:0000256" key="1">
    <source>
        <dbReference type="ARBA" id="ARBA00010641"/>
    </source>
</evidence>
<dbReference type="PANTHER" id="PTHR43133">
    <property type="entry name" value="RNA POLYMERASE ECF-TYPE SIGMA FACTO"/>
    <property type="match status" value="1"/>
</dbReference>
<protein>
    <submittedName>
        <fullName evidence="7">RNA polymerase sigma factor</fullName>
    </submittedName>
</protein>
<dbReference type="SUPFAM" id="SSF88659">
    <property type="entry name" value="Sigma3 and sigma4 domains of RNA polymerase sigma factors"/>
    <property type="match status" value="1"/>
</dbReference>
<dbReference type="InterPro" id="IPR013249">
    <property type="entry name" value="RNA_pol_sigma70_r4_t2"/>
</dbReference>
<dbReference type="SUPFAM" id="SSF88946">
    <property type="entry name" value="Sigma2 domain of RNA polymerase sigma factors"/>
    <property type="match status" value="1"/>
</dbReference>
<proteinExistence type="inferred from homology"/>
<dbReference type="InterPro" id="IPR014284">
    <property type="entry name" value="RNA_pol_sigma-70_dom"/>
</dbReference>
<feature type="domain" description="RNA polymerase sigma factor 70 region 4 type 2" evidence="6">
    <location>
        <begin position="122"/>
        <end position="171"/>
    </location>
</feature>
<comment type="caution">
    <text evidence="7">The sequence shown here is derived from an EMBL/GenBank/DDBJ whole genome shotgun (WGS) entry which is preliminary data.</text>
</comment>
<feature type="domain" description="RNA polymerase sigma-70 region 2" evidence="5">
    <location>
        <begin position="33"/>
        <end position="89"/>
    </location>
</feature>
<dbReference type="RefSeq" id="WP_343990043.1">
    <property type="nucleotide sequence ID" value="NZ_BAAANB010000010.1"/>
</dbReference>
<comment type="similarity">
    <text evidence="1">Belongs to the sigma-70 factor family. ECF subfamily.</text>
</comment>
<keyword evidence="2" id="KW-0805">Transcription regulation</keyword>
<dbReference type="InterPro" id="IPR007627">
    <property type="entry name" value="RNA_pol_sigma70_r2"/>
</dbReference>
<dbReference type="Proteomes" id="UP001501285">
    <property type="component" value="Unassembled WGS sequence"/>
</dbReference>
<keyword evidence="4" id="KW-0804">Transcription</keyword>
<dbReference type="InterPro" id="IPR013324">
    <property type="entry name" value="RNA_pol_sigma_r3/r4-like"/>
</dbReference>
<name>A0ABN2U3I5_9MICO</name>
<evidence type="ECO:0000256" key="4">
    <source>
        <dbReference type="ARBA" id="ARBA00023163"/>
    </source>
</evidence>
<dbReference type="PANTHER" id="PTHR43133:SF66">
    <property type="entry name" value="ECF RNA POLYMERASE SIGMA FACTOR SIGK"/>
    <property type="match status" value="1"/>
</dbReference>
<dbReference type="Gene3D" id="1.10.1740.10">
    <property type="match status" value="1"/>
</dbReference>
<dbReference type="EMBL" id="BAAANB010000010">
    <property type="protein sequence ID" value="GAA2028060.1"/>
    <property type="molecule type" value="Genomic_DNA"/>
</dbReference>
<dbReference type="InterPro" id="IPR013325">
    <property type="entry name" value="RNA_pol_sigma_r2"/>
</dbReference>
<reference evidence="7 8" key="1">
    <citation type="journal article" date="2019" name="Int. J. Syst. Evol. Microbiol.">
        <title>The Global Catalogue of Microorganisms (GCM) 10K type strain sequencing project: providing services to taxonomists for standard genome sequencing and annotation.</title>
        <authorList>
            <consortium name="The Broad Institute Genomics Platform"/>
            <consortium name="The Broad Institute Genome Sequencing Center for Infectious Disease"/>
            <person name="Wu L."/>
            <person name="Ma J."/>
        </authorList>
    </citation>
    <scope>NUCLEOTIDE SEQUENCE [LARGE SCALE GENOMIC DNA]</scope>
    <source>
        <strain evidence="7 8">JCM 14283</strain>
    </source>
</reference>
<evidence type="ECO:0000259" key="5">
    <source>
        <dbReference type="Pfam" id="PF04542"/>
    </source>
</evidence>
<accession>A0ABN2U3I5</accession>
<evidence type="ECO:0000313" key="8">
    <source>
        <dbReference type="Proteomes" id="UP001501285"/>
    </source>
</evidence>
<sequence length="190" mass="20651">MIGPEFETVVAAARSGDEVAFERLWRDLNPALLRYLALGGDAAEEVAAETWLVVVRGLRRFRGDEMAWRAWVFTTARRRAVDAARKRERETRLGARVTTWVAPVTADCADVVVDLLTTAEAVALVRRLPPLQAEVVLLRVVAELPVPEVARVLGRSPGAVRVAAHRGLRTLAGLVGRSGVTLGEAAALRD</sequence>
<dbReference type="Pfam" id="PF08281">
    <property type="entry name" value="Sigma70_r4_2"/>
    <property type="match status" value="1"/>
</dbReference>
<dbReference type="Pfam" id="PF04542">
    <property type="entry name" value="Sigma70_r2"/>
    <property type="match status" value="1"/>
</dbReference>
<dbReference type="InterPro" id="IPR036388">
    <property type="entry name" value="WH-like_DNA-bd_sf"/>
</dbReference>
<keyword evidence="8" id="KW-1185">Reference proteome</keyword>
<evidence type="ECO:0000256" key="3">
    <source>
        <dbReference type="ARBA" id="ARBA00023082"/>
    </source>
</evidence>
<organism evidence="7 8">
    <name type="scientific">Terrabacter terrae</name>
    <dbReference type="NCBI Taxonomy" id="318434"/>
    <lineage>
        <taxon>Bacteria</taxon>
        <taxon>Bacillati</taxon>
        <taxon>Actinomycetota</taxon>
        <taxon>Actinomycetes</taxon>
        <taxon>Micrococcales</taxon>
        <taxon>Intrasporangiaceae</taxon>
        <taxon>Terrabacter</taxon>
    </lineage>
</organism>
<dbReference type="Gene3D" id="1.10.10.10">
    <property type="entry name" value="Winged helix-like DNA-binding domain superfamily/Winged helix DNA-binding domain"/>
    <property type="match status" value="1"/>
</dbReference>
<evidence type="ECO:0000256" key="2">
    <source>
        <dbReference type="ARBA" id="ARBA00023015"/>
    </source>
</evidence>
<dbReference type="NCBIfam" id="TIGR02937">
    <property type="entry name" value="sigma70-ECF"/>
    <property type="match status" value="1"/>
</dbReference>
<evidence type="ECO:0000259" key="6">
    <source>
        <dbReference type="Pfam" id="PF08281"/>
    </source>
</evidence>
<keyword evidence="3" id="KW-0731">Sigma factor</keyword>
<gene>
    <name evidence="7" type="ORF">GCM10009740_17110</name>
</gene>
<evidence type="ECO:0000313" key="7">
    <source>
        <dbReference type="EMBL" id="GAA2028060.1"/>
    </source>
</evidence>
<dbReference type="InterPro" id="IPR039425">
    <property type="entry name" value="RNA_pol_sigma-70-like"/>
</dbReference>